<dbReference type="KEGG" id="dpt:Deipr_1871"/>
<evidence type="ECO:0000256" key="2">
    <source>
        <dbReference type="ARBA" id="ARBA00022490"/>
    </source>
</evidence>
<dbReference type="EMBL" id="CP002536">
    <property type="protein sequence ID" value="ADY27003.1"/>
    <property type="molecule type" value="Genomic_DNA"/>
</dbReference>
<dbReference type="eggNOG" id="COG1722">
    <property type="taxonomic scope" value="Bacteria"/>
</dbReference>
<dbReference type="Pfam" id="PF02609">
    <property type="entry name" value="Exonuc_VII_S"/>
    <property type="match status" value="1"/>
</dbReference>
<dbReference type="GO" id="GO:0006308">
    <property type="term" value="P:DNA catabolic process"/>
    <property type="evidence" value="ECO:0007669"/>
    <property type="project" value="UniProtKB-UniRule"/>
</dbReference>
<dbReference type="Proteomes" id="UP000007718">
    <property type="component" value="Chromosome"/>
</dbReference>
<feature type="region of interest" description="Disordered" evidence="7">
    <location>
        <begin position="67"/>
        <end position="87"/>
    </location>
</feature>
<evidence type="ECO:0000313" key="8">
    <source>
        <dbReference type="EMBL" id="ADY27003.1"/>
    </source>
</evidence>
<dbReference type="Gene3D" id="1.10.287.1040">
    <property type="entry name" value="Exonuclease VII, small subunit"/>
    <property type="match status" value="1"/>
</dbReference>
<dbReference type="AlphaFoldDB" id="F0RLZ3"/>
<dbReference type="NCBIfam" id="TIGR01280">
    <property type="entry name" value="xseB"/>
    <property type="match status" value="1"/>
</dbReference>
<keyword evidence="4" id="KW-0378">Hydrolase</keyword>
<proteinExistence type="inferred from homology"/>
<dbReference type="RefSeq" id="WP_013615611.1">
    <property type="nucleotide sequence ID" value="NC_015161.1"/>
</dbReference>
<dbReference type="OrthoDB" id="73303at2"/>
<evidence type="ECO:0000256" key="7">
    <source>
        <dbReference type="SAM" id="MobiDB-lite"/>
    </source>
</evidence>
<dbReference type="GO" id="GO:0008855">
    <property type="term" value="F:exodeoxyribonuclease VII activity"/>
    <property type="evidence" value="ECO:0007669"/>
    <property type="project" value="UniProtKB-UniRule"/>
</dbReference>
<organism evidence="8 9">
    <name type="scientific">Deinococcus proteolyticus (strain ATCC 35074 / DSM 20540 / JCM 6276 / NBRC 101906 / NCIMB 13154 / VKM Ac-1939 / CCM 2703 / MRP)</name>
    <dbReference type="NCBI Taxonomy" id="693977"/>
    <lineage>
        <taxon>Bacteria</taxon>
        <taxon>Thermotogati</taxon>
        <taxon>Deinococcota</taxon>
        <taxon>Deinococci</taxon>
        <taxon>Deinococcales</taxon>
        <taxon>Deinococcaceae</taxon>
        <taxon>Deinococcus</taxon>
    </lineage>
</organism>
<evidence type="ECO:0000256" key="6">
    <source>
        <dbReference type="NCBIfam" id="TIGR01280"/>
    </source>
</evidence>
<keyword evidence="5 8" id="KW-0269">Exonuclease</keyword>
<accession>F0RLZ3</accession>
<reference evidence="8 9" key="2">
    <citation type="journal article" date="2012" name="Stand. Genomic Sci.">
        <title>Complete genome sequence of the orange-red pigmented, radioresistant Deinococcus proteolyticus type strain (MRP(T)).</title>
        <authorList>
            <person name="Copeland A."/>
            <person name="Zeytun A."/>
            <person name="Yassawong M."/>
            <person name="Nolan M."/>
            <person name="Lucas S."/>
            <person name="Hammon N."/>
            <person name="Deshpande S."/>
            <person name="Cheng J.F."/>
            <person name="Han C."/>
            <person name="Tapia R."/>
            <person name="Goodwin L.A."/>
            <person name="Pitluck S."/>
            <person name="Mavromatis K."/>
            <person name="Liolios K."/>
            <person name="Pagani I."/>
            <person name="Ivanova N."/>
            <person name="Mikhailova N."/>
            <person name="Pati A."/>
            <person name="Chen A."/>
            <person name="Palaniappan K."/>
            <person name="Land M."/>
            <person name="Hauser L."/>
            <person name="Jeffries C.D."/>
            <person name="Brambilla E.M."/>
            <person name="Rohde M."/>
            <person name="Sikorski J."/>
            <person name="Pukall R."/>
            <person name="Goker M."/>
            <person name="Detter J.C."/>
            <person name="Woyke T."/>
            <person name="Bristow J."/>
            <person name="Eisen J.A."/>
            <person name="Markowitz V."/>
            <person name="Hugenholtz P."/>
            <person name="Kyrpides N.C."/>
            <person name="Klenk H.P."/>
            <person name="Lapidus A."/>
        </authorList>
    </citation>
    <scope>NUCLEOTIDE SEQUENCE [LARGE SCALE GENOMIC DNA]</scope>
    <source>
        <strain evidence="9">ATCC 35074 / DSM 20540 / JCM 6276 / NBRC 101906 / NCIMB 13154 / VKM Ac-1939 / CCM 2703 / MRP</strain>
    </source>
</reference>
<dbReference type="InterPro" id="IPR037004">
    <property type="entry name" value="Exonuc_VII_ssu_sf"/>
</dbReference>
<gene>
    <name evidence="8" type="ordered locus">Deipr_1871</name>
</gene>
<dbReference type="HOGENOM" id="CLU_188253_0_0_0"/>
<evidence type="ECO:0000256" key="1">
    <source>
        <dbReference type="ARBA" id="ARBA00009998"/>
    </source>
</evidence>
<dbReference type="EC" id="3.1.11.6" evidence="6"/>
<dbReference type="SUPFAM" id="SSF116842">
    <property type="entry name" value="XseB-like"/>
    <property type="match status" value="1"/>
</dbReference>
<feature type="compositionally biased region" description="Acidic residues" evidence="7">
    <location>
        <begin position="69"/>
        <end position="87"/>
    </location>
</feature>
<sequence length="87" mass="9357">MPRAKAVQEPTYREAYATLSRIVTELENGETDLDRVLPLLEEARAAYEVCQGRIAAVAQAVGSAGWLEDGAEGTEGMEEDGADGEEE</sequence>
<comment type="similarity">
    <text evidence="1">Belongs to the XseB family.</text>
</comment>
<name>F0RLZ3_DEIPM</name>
<dbReference type="NCBIfam" id="NF045605">
    <property type="entry name" value="xseB_Acin_var"/>
    <property type="match status" value="1"/>
</dbReference>
<keyword evidence="3" id="KW-0540">Nuclease</keyword>
<protein>
    <recommendedName>
        <fullName evidence="6">Exodeoxyribonuclease VII small subunit</fullName>
        <ecNumber evidence="6">3.1.11.6</ecNumber>
    </recommendedName>
</protein>
<evidence type="ECO:0000256" key="5">
    <source>
        <dbReference type="ARBA" id="ARBA00022839"/>
    </source>
</evidence>
<dbReference type="GO" id="GO:0009318">
    <property type="term" value="C:exodeoxyribonuclease VII complex"/>
    <property type="evidence" value="ECO:0007669"/>
    <property type="project" value="UniProtKB-UniRule"/>
</dbReference>
<dbReference type="STRING" id="693977.Deipr_1871"/>
<evidence type="ECO:0000256" key="3">
    <source>
        <dbReference type="ARBA" id="ARBA00022722"/>
    </source>
</evidence>
<keyword evidence="9" id="KW-1185">Reference proteome</keyword>
<evidence type="ECO:0000256" key="4">
    <source>
        <dbReference type="ARBA" id="ARBA00022801"/>
    </source>
</evidence>
<keyword evidence="2" id="KW-0963">Cytoplasm</keyword>
<reference evidence="9" key="1">
    <citation type="submission" date="2011-02" db="EMBL/GenBank/DDBJ databases">
        <title>The complete sequence of chromosome of Deinococcus proteolyticus DSM 20540.</title>
        <authorList>
            <consortium name="US DOE Joint Genome Institute (JGI-PGF)"/>
            <person name="Lucas S."/>
            <person name="Copeland A."/>
            <person name="Lapidus A."/>
            <person name="Bruce D."/>
            <person name="Goodwin L."/>
            <person name="Pitluck S."/>
            <person name="Kyrpides N."/>
            <person name="Mavromatis K."/>
            <person name="Pagani I."/>
            <person name="Ivanova N."/>
            <person name="Ovchinnikova G."/>
            <person name="Zeytun A."/>
            <person name="Detter J.C."/>
            <person name="Han C."/>
            <person name="Land M."/>
            <person name="Hauser L."/>
            <person name="Markowitz V."/>
            <person name="Cheng J.-F."/>
            <person name="Hugenholtz P."/>
            <person name="Woyke T."/>
            <person name="Wu D."/>
            <person name="Pukall R."/>
            <person name="Steenblock K."/>
            <person name="Brambilla E."/>
            <person name="Klenk H.-P."/>
            <person name="Eisen J.A."/>
        </authorList>
    </citation>
    <scope>NUCLEOTIDE SEQUENCE [LARGE SCALE GENOMIC DNA]</scope>
    <source>
        <strain evidence="9">ATCC 35074 / DSM 20540 / JCM 6276 / NBRC 101906 / NCIMB 13154 / VKM Ac-1939 / CCM 2703 / MRP</strain>
    </source>
</reference>
<dbReference type="InterPro" id="IPR003761">
    <property type="entry name" value="Exonuc_VII_S"/>
</dbReference>
<evidence type="ECO:0000313" key="9">
    <source>
        <dbReference type="Proteomes" id="UP000007718"/>
    </source>
</evidence>